<gene>
    <name evidence="2" type="primary">ORF52784</name>
</gene>
<dbReference type="GO" id="GO:0007165">
    <property type="term" value="P:signal transduction"/>
    <property type="evidence" value="ECO:0007669"/>
    <property type="project" value="InterPro"/>
</dbReference>
<dbReference type="PROSITE" id="PS50238">
    <property type="entry name" value="RHOGAP"/>
    <property type="match status" value="1"/>
</dbReference>
<dbReference type="AlphaFoldDB" id="A0A0B6Z9X2"/>
<name>A0A0B6Z9X2_9EUPU</name>
<protein>
    <recommendedName>
        <fullName evidence="1">Rho-GAP domain-containing protein</fullName>
    </recommendedName>
</protein>
<accession>A0A0B6Z9X2</accession>
<dbReference type="SUPFAM" id="SSF48350">
    <property type="entry name" value="GTPase activation domain, GAP"/>
    <property type="match status" value="1"/>
</dbReference>
<evidence type="ECO:0000313" key="2">
    <source>
        <dbReference type="EMBL" id="CEK64751.1"/>
    </source>
</evidence>
<reference evidence="2" key="1">
    <citation type="submission" date="2014-12" db="EMBL/GenBank/DDBJ databases">
        <title>Insight into the proteome of Arion vulgaris.</title>
        <authorList>
            <person name="Aradska J."/>
            <person name="Bulat T."/>
            <person name="Smidak R."/>
            <person name="Sarate P."/>
            <person name="Gangsoo J."/>
            <person name="Sialana F."/>
            <person name="Bilban M."/>
            <person name="Lubec G."/>
        </authorList>
    </citation>
    <scope>NUCLEOTIDE SEQUENCE</scope>
    <source>
        <tissue evidence="2">Skin</tissue>
    </source>
</reference>
<sequence length="116" mass="12855">SQSKDVNLMSITNLASCFAPSLLRTAKDEQPDLTSEASSKEISIVADLMNDSDYFFNVNENERVIMNNIQKAEIEIQKRNQDKMKSPVDAPTAGILTPVHFLGKDVQSINILVTVN</sequence>
<proteinExistence type="predicted"/>
<feature type="non-terminal residue" evidence="2">
    <location>
        <position position="1"/>
    </location>
</feature>
<organism evidence="2">
    <name type="scientific">Arion vulgaris</name>
    <dbReference type="NCBI Taxonomy" id="1028688"/>
    <lineage>
        <taxon>Eukaryota</taxon>
        <taxon>Metazoa</taxon>
        <taxon>Spiralia</taxon>
        <taxon>Lophotrochozoa</taxon>
        <taxon>Mollusca</taxon>
        <taxon>Gastropoda</taxon>
        <taxon>Heterobranchia</taxon>
        <taxon>Euthyneura</taxon>
        <taxon>Panpulmonata</taxon>
        <taxon>Eupulmonata</taxon>
        <taxon>Stylommatophora</taxon>
        <taxon>Helicina</taxon>
        <taxon>Arionoidea</taxon>
        <taxon>Arionidae</taxon>
        <taxon>Arion</taxon>
    </lineage>
</organism>
<dbReference type="InterPro" id="IPR008936">
    <property type="entry name" value="Rho_GTPase_activation_prot"/>
</dbReference>
<feature type="domain" description="Rho-GAP" evidence="1">
    <location>
        <begin position="1"/>
        <end position="56"/>
    </location>
</feature>
<dbReference type="InterPro" id="IPR000198">
    <property type="entry name" value="RhoGAP_dom"/>
</dbReference>
<dbReference type="EMBL" id="HACG01017886">
    <property type="protein sequence ID" value="CEK64751.1"/>
    <property type="molecule type" value="Transcribed_RNA"/>
</dbReference>
<evidence type="ECO:0000259" key="1">
    <source>
        <dbReference type="PROSITE" id="PS50238"/>
    </source>
</evidence>
<dbReference type="Gene3D" id="1.10.555.10">
    <property type="entry name" value="Rho GTPase activation protein"/>
    <property type="match status" value="1"/>
</dbReference>
<feature type="non-terminal residue" evidence="2">
    <location>
        <position position="116"/>
    </location>
</feature>